<reference evidence="3 4" key="1">
    <citation type="journal article" date="2019" name="Nat. Plants">
        <title>Genome sequencing of Musa balbisiana reveals subgenome evolution and function divergence in polyploid bananas.</title>
        <authorList>
            <person name="Yao X."/>
        </authorList>
    </citation>
    <scope>NUCLEOTIDE SEQUENCE [LARGE SCALE GENOMIC DNA]</scope>
    <source>
        <strain evidence="4">cv. DH-PKW</strain>
        <tissue evidence="3">Leaves</tissue>
    </source>
</reference>
<dbReference type="PANTHER" id="PTHR47926">
    <property type="entry name" value="PENTATRICOPEPTIDE REPEAT-CONTAINING PROTEIN"/>
    <property type="match status" value="1"/>
</dbReference>
<dbReference type="InterPro" id="IPR002885">
    <property type="entry name" value="PPR_rpt"/>
</dbReference>
<dbReference type="GO" id="GO:0009451">
    <property type="term" value="P:RNA modification"/>
    <property type="evidence" value="ECO:0007669"/>
    <property type="project" value="InterPro"/>
</dbReference>
<feature type="repeat" description="PPR" evidence="2">
    <location>
        <begin position="361"/>
        <end position="391"/>
    </location>
</feature>
<accession>A0A4V4H8Z2</accession>
<protein>
    <recommendedName>
        <fullName evidence="5">Pentacotripeptide-repeat region of PRORP domain-containing protein</fullName>
    </recommendedName>
</protein>
<dbReference type="Gene3D" id="1.25.40.10">
    <property type="entry name" value="Tetratricopeptide repeat domain"/>
    <property type="match status" value="3"/>
</dbReference>
<feature type="repeat" description="PPR" evidence="2">
    <location>
        <begin position="191"/>
        <end position="221"/>
    </location>
</feature>
<evidence type="ECO:0008006" key="5">
    <source>
        <dbReference type="Google" id="ProtNLM"/>
    </source>
</evidence>
<name>A0A4V4H8Z2_MUSBA</name>
<dbReference type="Pfam" id="PF20431">
    <property type="entry name" value="E_motif"/>
    <property type="match status" value="1"/>
</dbReference>
<dbReference type="Pfam" id="PF13041">
    <property type="entry name" value="PPR_2"/>
    <property type="match status" value="2"/>
</dbReference>
<dbReference type="PANTHER" id="PTHR47926:SF490">
    <property type="entry name" value="REPEAT-LIKE SUPERFAMILY PROTEIN, PUTATIVE-RELATED"/>
    <property type="match status" value="1"/>
</dbReference>
<evidence type="ECO:0000256" key="2">
    <source>
        <dbReference type="PROSITE-ProRule" id="PRU00708"/>
    </source>
</evidence>
<feature type="repeat" description="PPR" evidence="2">
    <location>
        <begin position="392"/>
        <end position="426"/>
    </location>
</feature>
<organism evidence="3 4">
    <name type="scientific">Musa balbisiana</name>
    <name type="common">Banana</name>
    <dbReference type="NCBI Taxonomy" id="52838"/>
    <lineage>
        <taxon>Eukaryota</taxon>
        <taxon>Viridiplantae</taxon>
        <taxon>Streptophyta</taxon>
        <taxon>Embryophyta</taxon>
        <taxon>Tracheophyta</taxon>
        <taxon>Spermatophyta</taxon>
        <taxon>Magnoliopsida</taxon>
        <taxon>Liliopsida</taxon>
        <taxon>Zingiberales</taxon>
        <taxon>Musaceae</taxon>
        <taxon>Musa</taxon>
    </lineage>
</organism>
<evidence type="ECO:0000256" key="1">
    <source>
        <dbReference type="ARBA" id="ARBA00022737"/>
    </source>
</evidence>
<dbReference type="FunFam" id="1.25.40.10:FF:000196">
    <property type="entry name" value="Pentatricopeptide repeat-containing protein At4g14850"/>
    <property type="match status" value="1"/>
</dbReference>
<dbReference type="PROSITE" id="PS51375">
    <property type="entry name" value="PPR"/>
    <property type="match status" value="4"/>
</dbReference>
<dbReference type="FunFam" id="1.25.40.10:FF:000184">
    <property type="entry name" value="Pentatricopeptide repeat-containing protein, chloroplastic"/>
    <property type="match status" value="1"/>
</dbReference>
<comment type="caution">
    <text evidence="3">The sequence shown here is derived from an EMBL/GenBank/DDBJ whole genome shotgun (WGS) entry which is preliminary data.</text>
</comment>
<dbReference type="STRING" id="52838.A0A4V4H8Z2"/>
<dbReference type="AlphaFoldDB" id="A0A4V4H8Z2"/>
<dbReference type="Pfam" id="PF01535">
    <property type="entry name" value="PPR"/>
    <property type="match status" value="3"/>
</dbReference>
<dbReference type="InterPro" id="IPR046848">
    <property type="entry name" value="E_motif"/>
</dbReference>
<sequence length="586" mass="63551">MTSASATDLSLAMQTNSTPRWPALLSRLLRSSRLQPPQLRQAHALVIKVGLDLLPFPVGKLIAAAAAVADAPYARSIFDRVPAPCLFHYTALLRSLSLARTPAVADAFSVFSSLRSSSGVALDQFAFVPTLKVCARGLALRAGKQLHCLVLKLGFQLYVNVRNTLIHLYCRCGRAADDGRRMFDEMPQENDAVSWSALMSGYLQISEPQKVVDLFCEMRARFSQFNAAVMVITLSASVYLSHHGSEALHCYCIKSGYYSDLNVATAVAAMYAKTKCMDSAAMVFDATKGKDLVLYNCMVDGYVKSGAIKEAFALLARMKDEGVKPNSATFVGLLSACASSGAVVVGRHIQEHIKEEGLELDAVLGTALVDMYSKSGCLDEAIKVFDGMIDRDVQAWTAMITGLGVHGRAEAALRLFHRMEDEGTRPNEVTFLSVLSACSHGGLVAAAKECFERMVYRYGLSPKMEHYGCLIDLFGRAGILEEAHELIRSMPFEGDAVAWRALLAGCRVHGNVELGEVAQRTLVSLGDEHPSDVILLSSTYAAADRWADIEQLGSVGADNAMEKKEAGRSLIEMDVPDLLPTTIMGD</sequence>
<dbReference type="Proteomes" id="UP000317650">
    <property type="component" value="Chromosome 8"/>
</dbReference>
<feature type="repeat" description="PPR" evidence="2">
    <location>
        <begin position="291"/>
        <end position="325"/>
    </location>
</feature>
<dbReference type="EMBL" id="PYDT01000002">
    <property type="protein sequence ID" value="THU69595.1"/>
    <property type="molecule type" value="Genomic_DNA"/>
</dbReference>
<evidence type="ECO:0000313" key="3">
    <source>
        <dbReference type="EMBL" id="THU69595.1"/>
    </source>
</evidence>
<dbReference type="GO" id="GO:0003723">
    <property type="term" value="F:RNA binding"/>
    <property type="evidence" value="ECO:0007669"/>
    <property type="project" value="InterPro"/>
</dbReference>
<proteinExistence type="predicted"/>
<dbReference type="InterPro" id="IPR011990">
    <property type="entry name" value="TPR-like_helical_dom_sf"/>
</dbReference>
<gene>
    <name evidence="3" type="ORF">C4D60_Mb08t16060</name>
</gene>
<keyword evidence="4" id="KW-1185">Reference proteome</keyword>
<dbReference type="InterPro" id="IPR046960">
    <property type="entry name" value="PPR_At4g14850-like_plant"/>
</dbReference>
<keyword evidence="1" id="KW-0677">Repeat</keyword>
<dbReference type="NCBIfam" id="TIGR00756">
    <property type="entry name" value="PPR"/>
    <property type="match status" value="5"/>
</dbReference>
<evidence type="ECO:0000313" key="4">
    <source>
        <dbReference type="Proteomes" id="UP000317650"/>
    </source>
</evidence>